<dbReference type="VEuPathDB" id="FungiDB:TREMEDRAFT_67373"/>
<evidence type="ECO:0000256" key="2">
    <source>
        <dbReference type="ARBA" id="ARBA00022737"/>
    </source>
</evidence>
<comment type="caution">
    <text evidence="5">The sequence shown here is derived from an EMBL/GenBank/DDBJ whole genome shotgun (WGS) entry which is preliminary data.</text>
</comment>
<dbReference type="AlphaFoldDB" id="A0A4Q1BJ76"/>
<evidence type="ECO:0000256" key="1">
    <source>
        <dbReference type="ARBA" id="ARBA00022679"/>
    </source>
</evidence>
<accession>A0A4Q1BJ76</accession>
<gene>
    <name evidence="5" type="ORF">M231_05033</name>
</gene>
<organism evidence="5 6">
    <name type="scientific">Tremella mesenterica</name>
    <name type="common">Jelly fungus</name>
    <dbReference type="NCBI Taxonomy" id="5217"/>
    <lineage>
        <taxon>Eukaryota</taxon>
        <taxon>Fungi</taxon>
        <taxon>Dikarya</taxon>
        <taxon>Basidiomycota</taxon>
        <taxon>Agaricomycotina</taxon>
        <taxon>Tremellomycetes</taxon>
        <taxon>Tremellales</taxon>
        <taxon>Tremellaceae</taxon>
        <taxon>Tremella</taxon>
    </lineage>
</organism>
<proteinExistence type="predicted"/>
<dbReference type="GO" id="GO:0005739">
    <property type="term" value="C:mitochondrion"/>
    <property type="evidence" value="ECO:0007669"/>
    <property type="project" value="TreeGrafter"/>
</dbReference>
<dbReference type="Proteomes" id="UP000289152">
    <property type="component" value="Unassembled WGS sequence"/>
</dbReference>
<feature type="domain" description="Rhodanese" evidence="4">
    <location>
        <begin position="17"/>
        <end position="111"/>
    </location>
</feature>
<dbReference type="SUPFAM" id="SSF52821">
    <property type="entry name" value="Rhodanese/Cell cycle control phosphatase"/>
    <property type="match status" value="2"/>
</dbReference>
<dbReference type="InParanoid" id="A0A4Q1BJ76"/>
<keyword evidence="6" id="KW-1185">Reference proteome</keyword>
<evidence type="ECO:0000259" key="4">
    <source>
        <dbReference type="PROSITE" id="PS50206"/>
    </source>
</evidence>
<dbReference type="InterPro" id="IPR001763">
    <property type="entry name" value="Rhodanese-like_dom"/>
</dbReference>
<dbReference type="PANTHER" id="PTHR11364">
    <property type="entry name" value="THIOSULFATE SULFERTANSFERASE"/>
    <property type="match status" value="1"/>
</dbReference>
<dbReference type="PANTHER" id="PTHR11364:SF27">
    <property type="entry name" value="SULFURTRANSFERASE"/>
    <property type="match status" value="1"/>
</dbReference>
<dbReference type="PROSITE" id="PS50206">
    <property type="entry name" value="RHODANESE_3"/>
    <property type="match status" value="2"/>
</dbReference>
<dbReference type="EMBL" id="SDIL01000062">
    <property type="protein sequence ID" value="RXK37700.1"/>
    <property type="molecule type" value="Genomic_DNA"/>
</dbReference>
<dbReference type="Gene3D" id="3.40.250.10">
    <property type="entry name" value="Rhodanese-like domain"/>
    <property type="match status" value="2"/>
</dbReference>
<dbReference type="FunCoup" id="A0A4Q1BJ76">
    <property type="interactions" value="290"/>
</dbReference>
<dbReference type="Pfam" id="PF00581">
    <property type="entry name" value="Rhodanese"/>
    <property type="match status" value="1"/>
</dbReference>
<feature type="domain" description="Rhodanese" evidence="4">
    <location>
        <begin position="151"/>
        <end position="281"/>
    </location>
</feature>
<keyword evidence="2" id="KW-0677">Repeat</keyword>
<dbReference type="SMART" id="SM00450">
    <property type="entry name" value="RHOD"/>
    <property type="match status" value="2"/>
</dbReference>
<evidence type="ECO:0000313" key="5">
    <source>
        <dbReference type="EMBL" id="RXK37700.1"/>
    </source>
</evidence>
<dbReference type="GO" id="GO:0004792">
    <property type="term" value="F:thiosulfate-cyanide sulfurtransferase activity"/>
    <property type="evidence" value="ECO:0007669"/>
    <property type="project" value="TreeGrafter"/>
</dbReference>
<dbReference type="InterPro" id="IPR045078">
    <property type="entry name" value="TST/MPST-like"/>
</dbReference>
<dbReference type="OrthoDB" id="270167at2759"/>
<sequence>MPNSPRSADKEYLSGPRVPKARRFDLDQVADLNKETNPLGLGHMMPTGEKFAEECGKLGIERSSHVVLYDTMGIFSSPRAAYTFKAFGHEKVSVLDGGLPRWIAEGYQTESGSPVKWSTTNYSSKAANAGWVRSYEEMVRNSEKSDDEIEIVLDHRSLARYTGEAPEPRPGLSSGHIPKSLPLPFTEYLIPSSDSKPYTSYRPIEELRQILVDAAGGEEAWTKLAQGEKSLVFTCGSGMTAAIGWLANELVKEARLGGAKKTALYDESWTGYALREKSVIIKGSE</sequence>
<feature type="region of interest" description="Disordered" evidence="3">
    <location>
        <begin position="1"/>
        <end position="21"/>
    </location>
</feature>
<evidence type="ECO:0000256" key="3">
    <source>
        <dbReference type="SAM" id="MobiDB-lite"/>
    </source>
</evidence>
<dbReference type="STRING" id="5217.A0A4Q1BJ76"/>
<dbReference type="InterPro" id="IPR036873">
    <property type="entry name" value="Rhodanese-like_dom_sf"/>
</dbReference>
<keyword evidence="1 5" id="KW-0808">Transferase</keyword>
<name>A0A4Q1BJ76_TREME</name>
<keyword evidence="5" id="KW-0670">Pyruvate</keyword>
<protein>
    <submittedName>
        <fullName evidence="5">Thiosulfate/3-mercaptopyruvate sulfurtransferase</fullName>
    </submittedName>
</protein>
<reference evidence="5 6" key="1">
    <citation type="submission" date="2016-06" db="EMBL/GenBank/DDBJ databases">
        <title>Evolution of pathogenesis and genome organization in the Tremellales.</title>
        <authorList>
            <person name="Cuomo C."/>
            <person name="Litvintseva A."/>
            <person name="Heitman J."/>
            <person name="Chen Y."/>
            <person name="Sun S."/>
            <person name="Springer D."/>
            <person name="Dromer F."/>
            <person name="Young S."/>
            <person name="Zeng Q."/>
            <person name="Chapman S."/>
            <person name="Gujja S."/>
            <person name="Saif S."/>
            <person name="Birren B."/>
        </authorList>
    </citation>
    <scope>NUCLEOTIDE SEQUENCE [LARGE SCALE GENOMIC DNA]</scope>
    <source>
        <strain evidence="5 6">ATCC 28783</strain>
    </source>
</reference>
<dbReference type="CDD" id="cd01448">
    <property type="entry name" value="TST_Repeat_1"/>
    <property type="match status" value="1"/>
</dbReference>
<evidence type="ECO:0000313" key="6">
    <source>
        <dbReference type="Proteomes" id="UP000289152"/>
    </source>
</evidence>